<dbReference type="Pfam" id="PF20681">
    <property type="entry name" value="DUF6818"/>
    <property type="match status" value="1"/>
</dbReference>
<sequence>MPFVCVLQMAKLTGSSNYKANEVRRLLALVDKYLPLGKDEWERHVSHFNAYRGRGVSERDYESLQRKFKVLYRTRKPTGVQEMPHHIKEAKPLKKTTDDKANVVIMDDGGDEDEEEQHDKQLDFCFEFDGDESFDHETCTDDRAAFSGTGGDYGTSAEFTSGSTVTDDSGRCDETFGFGTNSIGTPATHLADRGSDFSDLLDPAAVNEGLEAFASTPCPAPVTMRSSPCLRSAGLTKTAKTPPVADLRSQRRRVMHLAPTRRQGVGSIREAKRALARATNRKHSAIQGLPAPPADWEREAWPTSAIQSAASVRARRTNC</sequence>
<reference evidence="2" key="1">
    <citation type="submission" date="2023-04" db="EMBL/GenBank/DDBJ databases">
        <title>Phytophthora fragariaefolia NBRC 109709.</title>
        <authorList>
            <person name="Ichikawa N."/>
            <person name="Sato H."/>
            <person name="Tonouchi N."/>
        </authorList>
    </citation>
    <scope>NUCLEOTIDE SEQUENCE</scope>
    <source>
        <strain evidence="2">NBRC 109709</strain>
    </source>
</reference>
<feature type="domain" description="DUF6818" evidence="1">
    <location>
        <begin position="35"/>
        <end position="114"/>
    </location>
</feature>
<dbReference type="OrthoDB" id="121803at2759"/>
<dbReference type="Proteomes" id="UP001165121">
    <property type="component" value="Unassembled WGS sequence"/>
</dbReference>
<evidence type="ECO:0000313" key="3">
    <source>
        <dbReference type="Proteomes" id="UP001165121"/>
    </source>
</evidence>
<evidence type="ECO:0000259" key="1">
    <source>
        <dbReference type="Pfam" id="PF20681"/>
    </source>
</evidence>
<dbReference type="PANTHER" id="PTHR34409">
    <property type="entry name" value="SET DOMAIN-CONTAINING PROTEIN"/>
    <property type="match status" value="1"/>
</dbReference>
<name>A0A9W7CS13_9STRA</name>
<dbReference type="InterPro" id="IPR049203">
    <property type="entry name" value="DUF6818"/>
</dbReference>
<dbReference type="PANTHER" id="PTHR34409:SF1">
    <property type="entry name" value="MYB-LIKE DOMAIN-CONTAINING PROTEIN"/>
    <property type="match status" value="1"/>
</dbReference>
<evidence type="ECO:0000313" key="2">
    <source>
        <dbReference type="EMBL" id="GMF40102.1"/>
    </source>
</evidence>
<keyword evidence="3" id="KW-1185">Reference proteome</keyword>
<proteinExistence type="predicted"/>
<dbReference type="EMBL" id="BSXT01001226">
    <property type="protein sequence ID" value="GMF40102.1"/>
    <property type="molecule type" value="Genomic_DNA"/>
</dbReference>
<dbReference type="AlphaFoldDB" id="A0A9W7CS13"/>
<gene>
    <name evidence="2" type="ORF">Pfra01_001217200</name>
</gene>
<protein>
    <submittedName>
        <fullName evidence="2">Unnamed protein product</fullName>
    </submittedName>
</protein>
<organism evidence="2 3">
    <name type="scientific">Phytophthora fragariaefolia</name>
    <dbReference type="NCBI Taxonomy" id="1490495"/>
    <lineage>
        <taxon>Eukaryota</taxon>
        <taxon>Sar</taxon>
        <taxon>Stramenopiles</taxon>
        <taxon>Oomycota</taxon>
        <taxon>Peronosporomycetes</taxon>
        <taxon>Peronosporales</taxon>
        <taxon>Peronosporaceae</taxon>
        <taxon>Phytophthora</taxon>
    </lineage>
</organism>
<accession>A0A9W7CS13</accession>
<comment type="caution">
    <text evidence="2">The sequence shown here is derived from an EMBL/GenBank/DDBJ whole genome shotgun (WGS) entry which is preliminary data.</text>
</comment>